<dbReference type="PANTHER" id="PTHR12304:SF4">
    <property type="entry name" value="URIDINE NUCLEOSIDASE"/>
    <property type="match status" value="1"/>
</dbReference>
<keyword evidence="2" id="KW-0326">Glycosidase</keyword>
<dbReference type="GO" id="GO:0006152">
    <property type="term" value="P:purine nucleoside catabolic process"/>
    <property type="evidence" value="ECO:0007669"/>
    <property type="project" value="TreeGrafter"/>
</dbReference>
<dbReference type="PANTHER" id="PTHR12304">
    <property type="entry name" value="INOSINE-URIDINE PREFERRING NUCLEOSIDE HYDROLASE"/>
    <property type="match status" value="1"/>
</dbReference>
<dbReference type="AlphaFoldDB" id="A0A165P697"/>
<evidence type="ECO:0000256" key="1">
    <source>
        <dbReference type="ARBA" id="ARBA00022801"/>
    </source>
</evidence>
<evidence type="ECO:0000313" key="5">
    <source>
        <dbReference type="Proteomes" id="UP000076567"/>
    </source>
</evidence>
<keyword evidence="5" id="KW-1185">Reference proteome</keyword>
<dbReference type="Gene3D" id="3.90.245.10">
    <property type="entry name" value="Ribonucleoside hydrolase-like"/>
    <property type="match status" value="1"/>
</dbReference>
<dbReference type="CDD" id="cd00455">
    <property type="entry name" value="nuc_hydro"/>
    <property type="match status" value="1"/>
</dbReference>
<dbReference type="Proteomes" id="UP000076567">
    <property type="component" value="Unassembled WGS sequence"/>
</dbReference>
<name>A0A165P697_9BACL</name>
<gene>
    <name evidence="4" type="ORF">AWM68_02375</name>
</gene>
<feature type="domain" description="Inosine/uridine-preferring nucleoside hydrolase" evidence="3">
    <location>
        <begin position="4"/>
        <end position="304"/>
    </location>
</feature>
<dbReference type="InterPro" id="IPR023186">
    <property type="entry name" value="IUNH"/>
</dbReference>
<evidence type="ECO:0000313" key="4">
    <source>
        <dbReference type="EMBL" id="KZE69133.1"/>
    </source>
</evidence>
<dbReference type="RefSeq" id="WP_066236480.1">
    <property type="nucleotide sequence ID" value="NZ_LRFC01000001.1"/>
</dbReference>
<proteinExistence type="predicted"/>
<reference evidence="5" key="1">
    <citation type="submission" date="2016-01" db="EMBL/GenBank/DDBJ databases">
        <title>Draft genome of Chromobacterium sp. F49.</title>
        <authorList>
            <person name="Hong K.W."/>
        </authorList>
    </citation>
    <scope>NUCLEOTIDE SEQUENCE [LARGE SCALE GENOMIC DNA]</scope>
    <source>
        <strain evidence="5">P7IIIA</strain>
    </source>
</reference>
<organism evidence="4 5">
    <name type="scientific">Fictibacillus phosphorivorans</name>
    <dbReference type="NCBI Taxonomy" id="1221500"/>
    <lineage>
        <taxon>Bacteria</taxon>
        <taxon>Bacillati</taxon>
        <taxon>Bacillota</taxon>
        <taxon>Bacilli</taxon>
        <taxon>Bacillales</taxon>
        <taxon>Fictibacillaceae</taxon>
        <taxon>Fictibacillus</taxon>
    </lineage>
</organism>
<dbReference type="GO" id="GO:0005829">
    <property type="term" value="C:cytosol"/>
    <property type="evidence" value="ECO:0007669"/>
    <property type="project" value="TreeGrafter"/>
</dbReference>
<protein>
    <submittedName>
        <fullName evidence="4">Nucleoside hydrolase</fullName>
    </submittedName>
</protein>
<dbReference type="GO" id="GO:0008477">
    <property type="term" value="F:purine nucleosidase activity"/>
    <property type="evidence" value="ECO:0007669"/>
    <property type="project" value="TreeGrafter"/>
</dbReference>
<evidence type="ECO:0000256" key="2">
    <source>
        <dbReference type="ARBA" id="ARBA00023295"/>
    </source>
</evidence>
<comment type="caution">
    <text evidence="4">The sequence shown here is derived from an EMBL/GenBank/DDBJ whole genome shotgun (WGS) entry which is preliminary data.</text>
</comment>
<dbReference type="Pfam" id="PF01156">
    <property type="entry name" value="IU_nuc_hydro"/>
    <property type="match status" value="1"/>
</dbReference>
<evidence type="ECO:0000259" key="3">
    <source>
        <dbReference type="Pfam" id="PF01156"/>
    </source>
</evidence>
<dbReference type="InterPro" id="IPR036452">
    <property type="entry name" value="Ribo_hydro-like"/>
</dbReference>
<dbReference type="EMBL" id="LRFC01000001">
    <property type="protein sequence ID" value="KZE69133.1"/>
    <property type="molecule type" value="Genomic_DNA"/>
</dbReference>
<dbReference type="SUPFAM" id="SSF53590">
    <property type="entry name" value="Nucleoside hydrolase"/>
    <property type="match status" value="1"/>
</dbReference>
<dbReference type="OrthoDB" id="9797882at2"/>
<dbReference type="InterPro" id="IPR001910">
    <property type="entry name" value="Inosine/uridine_hydrolase_dom"/>
</dbReference>
<keyword evidence="1 4" id="KW-0378">Hydrolase</keyword>
<accession>A0A165P697</accession>
<sequence length="321" mass="35478">MYNVLLFCDPGVDDSLAIMYALLNPKINVVGIVSSYGNVTQQQAIQNVAYLLELAGRNDIPIIAGARSPLSGEIAIFYPEIHGEEGLGPIRPPDTVQREVVNFDEIFKIIDNYANNLVIVDVGRSTSLAIAFLLGGEEKLQKVRAFYCMGGAFLVPGNVTPVAEANFHGDAIAANIVVSKLRNVFITPLNVTNYAIIKPENIQQITSQPFNRFTHLIKPIFDYYNAAYKKLDPSLTGSPLHDVFTIFALANPEQVQYVKREVSVSINLGHTKGESIADFRARSSEQVTPSTDHIAISFNYEAFVQDFTNVMTSRINRWGAY</sequence>